<dbReference type="CDD" id="cd16012">
    <property type="entry name" value="ALP"/>
    <property type="match status" value="1"/>
</dbReference>
<dbReference type="FunFam" id="3.40.720.10:FF:000008">
    <property type="entry name" value="Alkaline phosphatase"/>
    <property type="match status" value="1"/>
</dbReference>
<feature type="binding site" evidence="14">
    <location>
        <position position="408"/>
    </location>
    <ligand>
        <name>Zn(2+)</name>
        <dbReference type="ChEBI" id="CHEBI:29105"/>
        <label>2</label>
    </ligand>
</feature>
<dbReference type="PRINTS" id="PR00113">
    <property type="entry name" value="ALKPHPHTASE"/>
</dbReference>
<evidence type="ECO:0000256" key="1">
    <source>
        <dbReference type="ARBA" id="ARBA00004609"/>
    </source>
</evidence>
<evidence type="ECO:0000256" key="2">
    <source>
        <dbReference type="ARBA" id="ARBA00005984"/>
    </source>
</evidence>
<keyword evidence="19" id="KW-1185">Reference proteome</keyword>
<dbReference type="EC" id="3.1.3.1" evidence="3 16"/>
<feature type="binding site" evidence="14">
    <location>
        <position position="92"/>
    </location>
    <ligand>
        <name>Mg(2+)</name>
        <dbReference type="ChEBI" id="CHEBI:18420"/>
    </ligand>
</feature>
<dbReference type="GO" id="GO:0004035">
    <property type="term" value="F:alkaline phosphatase activity"/>
    <property type="evidence" value="ECO:0007669"/>
    <property type="project" value="UniProtKB-EC"/>
</dbReference>
<comment type="cofactor">
    <cofactor evidence="14">
        <name>Mg(2+)</name>
        <dbReference type="ChEBI" id="CHEBI:18420"/>
    </cofactor>
    <text evidence="14">Binds 1 Mg(2+) ion.</text>
</comment>
<gene>
    <name evidence="18" type="primary">106096011</name>
</gene>
<dbReference type="PANTHER" id="PTHR11596">
    <property type="entry name" value="ALKALINE PHOSPHATASE"/>
    <property type="match status" value="1"/>
</dbReference>
<keyword evidence="12" id="KW-0449">Lipoprotein</keyword>
<evidence type="ECO:0000256" key="15">
    <source>
        <dbReference type="RuleBase" id="RU003946"/>
    </source>
</evidence>
<evidence type="ECO:0000256" key="7">
    <source>
        <dbReference type="ARBA" id="ARBA00022801"/>
    </source>
</evidence>
<feature type="signal peptide" evidence="17">
    <location>
        <begin position="1"/>
        <end position="16"/>
    </location>
</feature>
<feature type="binding site" evidence="14">
    <location>
        <position position="370"/>
    </location>
    <ligand>
        <name>Zn(2+)</name>
        <dbReference type="ChEBI" id="CHEBI:29105"/>
        <label>2</label>
    </ligand>
</feature>
<proteinExistence type="inferred from homology"/>
<evidence type="ECO:0000256" key="3">
    <source>
        <dbReference type="ARBA" id="ARBA00012647"/>
    </source>
</evidence>
<evidence type="ECO:0000256" key="14">
    <source>
        <dbReference type="PIRSR" id="PIRSR601952-2"/>
    </source>
</evidence>
<dbReference type="InterPro" id="IPR018299">
    <property type="entry name" value="Alkaline_phosphatase_AS"/>
</dbReference>
<feature type="chain" id="PRO_5009327569" description="Alkaline phosphatase" evidence="17">
    <location>
        <begin position="17"/>
        <end position="531"/>
    </location>
</feature>
<feature type="binding site" evidence="14">
    <location>
        <position position="366"/>
    </location>
    <ligand>
        <name>Zn(2+)</name>
        <dbReference type="ChEBI" id="CHEBI:29105"/>
        <label>2</label>
    </ligand>
</feature>
<keyword evidence="5" id="KW-0336">GPI-anchor</keyword>
<dbReference type="VEuPathDB" id="VectorBase:SCAU013050"/>
<feature type="binding site" evidence="14">
    <location>
        <position position="207"/>
    </location>
    <ligand>
        <name>Mg(2+)</name>
        <dbReference type="ChEBI" id="CHEBI:18420"/>
    </ligand>
</feature>
<dbReference type="SMART" id="SM00098">
    <property type="entry name" value="alkPPc"/>
    <property type="match status" value="1"/>
</dbReference>
<dbReference type="GO" id="GO:0098552">
    <property type="term" value="C:side of membrane"/>
    <property type="evidence" value="ECO:0007669"/>
    <property type="project" value="UniProtKB-KW"/>
</dbReference>
<evidence type="ECO:0000256" key="6">
    <source>
        <dbReference type="ARBA" id="ARBA00022723"/>
    </source>
</evidence>
<protein>
    <recommendedName>
        <fullName evidence="3 16">Alkaline phosphatase</fullName>
        <ecNumber evidence="3 16">3.1.3.1</ecNumber>
    </recommendedName>
</protein>
<feature type="binding site" evidence="14">
    <location>
        <position position="92"/>
    </location>
    <ligand>
        <name>Zn(2+)</name>
        <dbReference type="ChEBI" id="CHEBI:29105"/>
        <label>2</label>
    </ligand>
</feature>
<dbReference type="SUPFAM" id="SSF53649">
    <property type="entry name" value="Alkaline phosphatase-like"/>
    <property type="match status" value="1"/>
</dbReference>
<accession>A0A1I8Q1Q8</accession>
<evidence type="ECO:0000313" key="18">
    <source>
        <dbReference type="EnsemblMetazoa" id="SCAU013050-PA"/>
    </source>
</evidence>
<dbReference type="GO" id="GO:0005886">
    <property type="term" value="C:plasma membrane"/>
    <property type="evidence" value="ECO:0007669"/>
    <property type="project" value="UniProtKB-SubCell"/>
</dbReference>
<dbReference type="InterPro" id="IPR001952">
    <property type="entry name" value="Alkaline_phosphatase"/>
</dbReference>
<dbReference type="AlphaFoldDB" id="A0A1I8Q1Q8"/>
<sequence length="531" mass="57490">MKAFVVILGFLGFTLAISVDDTHIHAAKKLVGKNSASPTGRFFENVGYGKTTPSGEVDPEYWRALARSKLKSLVEETYNYKQAKNVIFFLGDGMSLNTLTASRIRKGQLKGNPGEEDQLSFEKFPHVGLTKTYCTNVQVSDSACTATAYLCGVKANSFTLGVSAKVEYDNCSMSMDTDNQLSSLADWAQKAGKSTGFITTTTLTHASPAGLYAKSANRKWESDTDIPPNVKQEGPCMDIAQQLIKRSPGRNFDVIMGGGMGKFLPNTVVDVHGTTGERSDGLDLLGLWKDMHPRGVIVSNRDELLNVNVSKATHIMGIFHSDLMDYHSLADPATKPTLSEMTEAALNHLSRNENGYFIFIEGGLIDQAHHSGQAKLSLDETLEMEKAVQLAVTMTNAADTLIVVTSDHGHPLTIAGYPDRGTDILGLNQDDVDSNGIKYASLNYAVGSHQYLDENGKRINLEGIISDEPGFIHPSQIPIYGGVHSGEDVGVFARGPHSHLFRGVMEQNTIPHLIGYAACIGEGATLCNSKL</sequence>
<feature type="binding site" evidence="14">
    <location>
        <position position="205"/>
    </location>
    <ligand>
        <name>Mg(2+)</name>
        <dbReference type="ChEBI" id="CHEBI:18420"/>
    </ligand>
</feature>
<evidence type="ECO:0000256" key="5">
    <source>
        <dbReference type="ARBA" id="ARBA00022622"/>
    </source>
</evidence>
<keyword evidence="6 14" id="KW-0479">Metal-binding</keyword>
<feature type="binding site" evidence="14">
    <location>
        <position position="484"/>
    </location>
    <ligand>
        <name>Zn(2+)</name>
        <dbReference type="ChEBI" id="CHEBI:29105"/>
        <label>2</label>
    </ligand>
</feature>
<feature type="binding site" evidence="14">
    <location>
        <position position="407"/>
    </location>
    <ligand>
        <name>Zn(2+)</name>
        <dbReference type="ChEBI" id="CHEBI:29105"/>
        <label>2</label>
    </ligand>
</feature>
<dbReference type="Gene3D" id="3.40.720.10">
    <property type="entry name" value="Alkaline Phosphatase, subunit A"/>
    <property type="match status" value="1"/>
</dbReference>
<dbReference type="Pfam" id="PF00245">
    <property type="entry name" value="Alk_phosphatase"/>
    <property type="match status" value="1"/>
</dbReference>
<comment type="similarity">
    <text evidence="2 15">Belongs to the alkaline phosphatase family.</text>
</comment>
<dbReference type="OrthoDB" id="5818554at2759"/>
<dbReference type="InterPro" id="IPR017850">
    <property type="entry name" value="Alkaline_phosphatase_core_sf"/>
</dbReference>
<evidence type="ECO:0000313" key="19">
    <source>
        <dbReference type="Proteomes" id="UP000095300"/>
    </source>
</evidence>
<evidence type="ECO:0000256" key="4">
    <source>
        <dbReference type="ARBA" id="ARBA00022475"/>
    </source>
</evidence>
<reference evidence="18" key="1">
    <citation type="submission" date="2020-05" db="UniProtKB">
        <authorList>
            <consortium name="EnsemblMetazoa"/>
        </authorList>
    </citation>
    <scope>IDENTIFICATION</scope>
    <source>
        <strain evidence="18">USDA</strain>
    </source>
</reference>
<dbReference type="STRING" id="35570.A0A1I8Q1Q8"/>
<dbReference type="KEGG" id="scac:106096011"/>
<comment type="subcellular location">
    <subcellularLocation>
        <location evidence="1">Cell membrane</location>
        <topology evidence="1">Lipid-anchor</topology>
        <topology evidence="1">GPI-anchor</topology>
    </subcellularLocation>
</comment>
<evidence type="ECO:0000256" key="9">
    <source>
        <dbReference type="ARBA" id="ARBA00022842"/>
    </source>
</evidence>
<evidence type="ECO:0000256" key="11">
    <source>
        <dbReference type="ARBA" id="ARBA00023180"/>
    </source>
</evidence>
<evidence type="ECO:0000256" key="16">
    <source>
        <dbReference type="RuleBase" id="RU003947"/>
    </source>
</evidence>
<keyword evidence="7 16" id="KW-0378">Hydrolase</keyword>
<keyword evidence="11" id="KW-0325">Glycoprotein</keyword>
<dbReference type="PROSITE" id="PS00123">
    <property type="entry name" value="ALKALINE_PHOSPHATASE"/>
    <property type="match status" value="1"/>
</dbReference>
<keyword evidence="8 14" id="KW-0862">Zinc</keyword>
<keyword evidence="17" id="KW-0732">Signal</keyword>
<evidence type="ECO:0000256" key="12">
    <source>
        <dbReference type="ARBA" id="ARBA00023288"/>
    </source>
</evidence>
<evidence type="ECO:0000256" key="8">
    <source>
        <dbReference type="ARBA" id="ARBA00022833"/>
    </source>
</evidence>
<feature type="active site" description="Phosphoserine intermediate" evidence="13">
    <location>
        <position position="142"/>
    </location>
</feature>
<dbReference type="GO" id="GO:0046872">
    <property type="term" value="F:metal ion binding"/>
    <property type="evidence" value="ECO:0007669"/>
    <property type="project" value="UniProtKB-KW"/>
</dbReference>
<dbReference type="EnsemblMetazoa" id="SCAU013050-RA">
    <property type="protein sequence ID" value="SCAU013050-PA"/>
    <property type="gene ID" value="SCAU013050"/>
</dbReference>
<keyword evidence="4" id="KW-1003">Cell membrane</keyword>
<evidence type="ECO:0000256" key="10">
    <source>
        <dbReference type="ARBA" id="ARBA00023136"/>
    </source>
</evidence>
<keyword evidence="9 14" id="KW-0460">Magnesium</keyword>
<feature type="binding site" evidence="14">
    <location>
        <position position="361"/>
    </location>
    <ligand>
        <name>Mg(2+)</name>
        <dbReference type="ChEBI" id="CHEBI:18420"/>
    </ligand>
</feature>
<comment type="catalytic activity">
    <reaction evidence="16">
        <text>a phosphate monoester + H2O = an alcohol + phosphate</text>
        <dbReference type="Rhea" id="RHEA:15017"/>
        <dbReference type="ChEBI" id="CHEBI:15377"/>
        <dbReference type="ChEBI" id="CHEBI:30879"/>
        <dbReference type="ChEBI" id="CHEBI:43474"/>
        <dbReference type="ChEBI" id="CHEBI:67140"/>
        <dbReference type="EC" id="3.1.3.1"/>
    </reaction>
</comment>
<name>A0A1I8Q1Q8_STOCA</name>
<dbReference type="PANTHER" id="PTHR11596:SF91">
    <property type="entry name" value="ALKALINE PHOSPHATASE-RELATED"/>
    <property type="match status" value="1"/>
</dbReference>
<comment type="cofactor">
    <cofactor evidence="14">
        <name>Zn(2+)</name>
        <dbReference type="ChEBI" id="CHEBI:29105"/>
    </cofactor>
    <text evidence="14">Binds 2 Zn(2+) ions.</text>
</comment>
<keyword evidence="10" id="KW-0472">Membrane</keyword>
<organism evidence="18 19">
    <name type="scientific">Stomoxys calcitrans</name>
    <name type="common">Stable fly</name>
    <name type="synonym">Conops calcitrans</name>
    <dbReference type="NCBI Taxonomy" id="35570"/>
    <lineage>
        <taxon>Eukaryota</taxon>
        <taxon>Metazoa</taxon>
        <taxon>Ecdysozoa</taxon>
        <taxon>Arthropoda</taxon>
        <taxon>Hexapoda</taxon>
        <taxon>Insecta</taxon>
        <taxon>Pterygota</taxon>
        <taxon>Neoptera</taxon>
        <taxon>Endopterygota</taxon>
        <taxon>Diptera</taxon>
        <taxon>Brachycera</taxon>
        <taxon>Muscomorpha</taxon>
        <taxon>Muscoidea</taxon>
        <taxon>Muscidae</taxon>
        <taxon>Stomoxys</taxon>
    </lineage>
</organism>
<dbReference type="Proteomes" id="UP000095300">
    <property type="component" value="Unassembled WGS sequence"/>
</dbReference>
<evidence type="ECO:0000256" key="17">
    <source>
        <dbReference type="SAM" id="SignalP"/>
    </source>
</evidence>
<evidence type="ECO:0000256" key="13">
    <source>
        <dbReference type="PIRSR" id="PIRSR601952-1"/>
    </source>
</evidence>